<evidence type="ECO:0000313" key="3">
    <source>
        <dbReference type="Proteomes" id="UP000502508"/>
    </source>
</evidence>
<protein>
    <submittedName>
        <fullName evidence="2">Uncharacterized protein</fullName>
    </submittedName>
</protein>
<gene>
    <name evidence="2" type="ORF">Pflav_090730</name>
</gene>
<keyword evidence="3" id="KW-1185">Reference proteome</keyword>
<accession>A0A6F8Y9G4</accession>
<dbReference type="AlphaFoldDB" id="A0A6F8Y9G4"/>
<dbReference type="KEGG" id="pfla:Pflav_090730"/>
<feature type="region of interest" description="Disordered" evidence="1">
    <location>
        <begin position="60"/>
        <end position="79"/>
    </location>
</feature>
<proteinExistence type="predicted"/>
<dbReference type="Proteomes" id="UP000502508">
    <property type="component" value="Chromosome"/>
</dbReference>
<name>A0A6F8Y9G4_9ACTN</name>
<organism evidence="2 3">
    <name type="scientific">Phytohabitans flavus</name>
    <dbReference type="NCBI Taxonomy" id="1076124"/>
    <lineage>
        <taxon>Bacteria</taxon>
        <taxon>Bacillati</taxon>
        <taxon>Actinomycetota</taxon>
        <taxon>Actinomycetes</taxon>
        <taxon>Micromonosporales</taxon>
        <taxon>Micromonosporaceae</taxon>
    </lineage>
</organism>
<reference evidence="2 3" key="1">
    <citation type="submission" date="2020-03" db="EMBL/GenBank/DDBJ databases">
        <title>Whole genome shotgun sequence of Phytohabitans flavus NBRC 107702.</title>
        <authorList>
            <person name="Komaki H."/>
            <person name="Tamura T."/>
        </authorList>
    </citation>
    <scope>NUCLEOTIDE SEQUENCE [LARGE SCALE GENOMIC DNA]</scope>
    <source>
        <strain evidence="2 3">NBRC 107702</strain>
    </source>
</reference>
<dbReference type="EMBL" id="AP022870">
    <property type="protein sequence ID" value="BCB82663.1"/>
    <property type="molecule type" value="Genomic_DNA"/>
</dbReference>
<reference evidence="2 3" key="2">
    <citation type="submission" date="2020-03" db="EMBL/GenBank/DDBJ databases">
        <authorList>
            <person name="Ichikawa N."/>
            <person name="Kimura A."/>
            <person name="Kitahashi Y."/>
            <person name="Uohara A."/>
        </authorList>
    </citation>
    <scope>NUCLEOTIDE SEQUENCE [LARGE SCALE GENOMIC DNA]</scope>
    <source>
        <strain evidence="2 3">NBRC 107702</strain>
    </source>
</reference>
<sequence length="117" mass="13322">MHRGDEDLHYSDNSHRWIAPPEIEQAIWEAGLRAHMQQHRTTMGGPFNINELIEVPRARIPASDRRVDPQTIDPGIPAWPNGSRECQDRFLCKLLGAFCEAQRVSVQLTSETAHNAR</sequence>
<evidence type="ECO:0000313" key="2">
    <source>
        <dbReference type="EMBL" id="BCB82663.1"/>
    </source>
</evidence>
<evidence type="ECO:0000256" key="1">
    <source>
        <dbReference type="SAM" id="MobiDB-lite"/>
    </source>
</evidence>